<reference evidence="2" key="1">
    <citation type="submission" date="2018-06" db="EMBL/GenBank/DDBJ databases">
        <authorList>
            <person name="Zhirakovskaya E."/>
        </authorList>
    </citation>
    <scope>NUCLEOTIDE SEQUENCE</scope>
</reference>
<dbReference type="EMBL" id="UOFY01000015">
    <property type="protein sequence ID" value="VAX07300.1"/>
    <property type="molecule type" value="Genomic_DNA"/>
</dbReference>
<keyword evidence="1" id="KW-0812">Transmembrane</keyword>
<sequence>MNNSEQKSKTETSMASRRRRHFIDSTIQGRLLAALIGLEVILFGSAMIWLYLDLSEIIDGNLYRVHYADTAGSSAFMSTLLTVIPVILLVNVVALWLADMIWRAYVRRIVNQLRRILSRVSNLDLRDEPKDHRTDHDVIQRARNWLENERDEFQAIKNVVRSLPVSIESIDENELTQAKVVLRELHTLL</sequence>
<accession>A0A3B1BAF0</accession>
<proteinExistence type="predicted"/>
<evidence type="ECO:0000313" key="2">
    <source>
        <dbReference type="EMBL" id="VAX07300.1"/>
    </source>
</evidence>
<dbReference type="AlphaFoldDB" id="A0A3B1BAF0"/>
<keyword evidence="1" id="KW-0472">Membrane</keyword>
<organism evidence="2">
    <name type="scientific">hydrothermal vent metagenome</name>
    <dbReference type="NCBI Taxonomy" id="652676"/>
    <lineage>
        <taxon>unclassified sequences</taxon>
        <taxon>metagenomes</taxon>
        <taxon>ecological metagenomes</taxon>
    </lineage>
</organism>
<protein>
    <submittedName>
        <fullName evidence="2">Uncharacterized protein</fullName>
    </submittedName>
</protein>
<feature type="transmembrane region" description="Helical" evidence="1">
    <location>
        <begin position="72"/>
        <end position="98"/>
    </location>
</feature>
<feature type="transmembrane region" description="Helical" evidence="1">
    <location>
        <begin position="27"/>
        <end position="52"/>
    </location>
</feature>
<gene>
    <name evidence="2" type="ORF">MNBD_GAMMA25-2616</name>
</gene>
<name>A0A3B1BAF0_9ZZZZ</name>
<keyword evidence="1" id="KW-1133">Transmembrane helix</keyword>
<evidence type="ECO:0000256" key="1">
    <source>
        <dbReference type="SAM" id="Phobius"/>
    </source>
</evidence>